<comment type="similarity">
    <text evidence="2">Belongs to the ABC transporter superfamily.</text>
</comment>
<dbReference type="SMART" id="SM00382">
    <property type="entry name" value="AAA"/>
    <property type="match status" value="1"/>
</dbReference>
<dbReference type="AlphaFoldDB" id="A0A4R2C5H0"/>
<dbReference type="GO" id="GO:0140359">
    <property type="term" value="F:ABC-type transporter activity"/>
    <property type="evidence" value="ECO:0007669"/>
    <property type="project" value="UniProtKB-ARBA"/>
</dbReference>
<proteinExistence type="inferred from homology"/>
<dbReference type="FunFam" id="3.40.50.300:FF:000042">
    <property type="entry name" value="Maltose/maltodextrin ABC transporter, ATP-binding protein"/>
    <property type="match status" value="1"/>
</dbReference>
<dbReference type="PANTHER" id="PTHR43875">
    <property type="entry name" value="MALTODEXTRIN IMPORT ATP-BINDING PROTEIN MSMX"/>
    <property type="match status" value="1"/>
</dbReference>
<dbReference type="PANTHER" id="PTHR43875:SF1">
    <property type="entry name" value="OSMOPROTECTIVE COMPOUNDS UPTAKE ATP-BINDING PROTEIN GGTA"/>
    <property type="match status" value="1"/>
</dbReference>
<dbReference type="Gene3D" id="2.40.50.140">
    <property type="entry name" value="Nucleic acid-binding proteins"/>
    <property type="match status" value="1"/>
</dbReference>
<keyword evidence="8" id="KW-1185">Reference proteome</keyword>
<dbReference type="SUPFAM" id="SSF50331">
    <property type="entry name" value="MOP-like"/>
    <property type="match status" value="1"/>
</dbReference>
<dbReference type="InterPro" id="IPR047641">
    <property type="entry name" value="ABC_transpr_MalK/UgpC-like"/>
</dbReference>
<dbReference type="InterPro" id="IPR003593">
    <property type="entry name" value="AAA+_ATPase"/>
</dbReference>
<evidence type="ECO:0000256" key="5">
    <source>
        <dbReference type="ARBA" id="ARBA00022840"/>
    </source>
</evidence>
<dbReference type="PROSITE" id="PS50893">
    <property type="entry name" value="ABC_TRANSPORTER_2"/>
    <property type="match status" value="1"/>
</dbReference>
<name>A0A4R2C5H0_SHIGR</name>
<dbReference type="EMBL" id="SLVX01000026">
    <property type="protein sequence ID" value="TCN35707.1"/>
    <property type="molecule type" value="Genomic_DNA"/>
</dbReference>
<reference evidence="7 8" key="1">
    <citation type="submission" date="2019-03" db="EMBL/GenBank/DDBJ databases">
        <title>Genomic Encyclopedia of Type Strains, Phase IV (KMG-IV): sequencing the most valuable type-strain genomes for metagenomic binning, comparative biology and taxonomic classification.</title>
        <authorList>
            <person name="Goeker M."/>
        </authorList>
    </citation>
    <scope>NUCLEOTIDE SEQUENCE [LARGE SCALE GENOMIC DNA]</scope>
    <source>
        <strain evidence="7 8">DSM 18401</strain>
    </source>
</reference>
<sequence length="384" mass="42997">MADLQIENLAKAFKGGFTALNGVSLDVADREAVFLLGPSGAGKTTTLRLVAGLEDATAGRIMIGGRDVTRWTPRERNLAMVYDKHSLFPHLTIYENLAYPLRIRKMSDADIRRQIASVAETLQIEKLLERRPNQLSGGQQQRVAIGRALVRDADVFLLDEPISHLDAQLRARMRVEFKRLQRDFRATMLYVSHDQLEAMTMADRIVLINKGRIEQIAAPQELFDRPATLFAATFIGEPPMNVMQAVISESNGCRFLRIGEAYIEVDKDWMQDGEALRPGDKYLLGLRPQHLSLCPADSTHACRVNGTIFAVETLGSRVVFDIDVEGTVIRAMSTIDAALKYPRTIGAPISFRIDPDFVYLFDADRGRTVRQARFTTRGKARLHA</sequence>
<dbReference type="Pfam" id="PF08402">
    <property type="entry name" value="TOBE_2"/>
    <property type="match status" value="1"/>
</dbReference>
<dbReference type="GO" id="GO:0055052">
    <property type="term" value="C:ATP-binding cassette (ABC) transporter complex, substrate-binding subunit-containing"/>
    <property type="evidence" value="ECO:0007669"/>
    <property type="project" value="TreeGrafter"/>
</dbReference>
<evidence type="ECO:0000313" key="8">
    <source>
        <dbReference type="Proteomes" id="UP000295351"/>
    </source>
</evidence>
<keyword evidence="5 7" id="KW-0067">ATP-binding</keyword>
<keyword evidence="4" id="KW-0547">Nucleotide-binding</keyword>
<dbReference type="SUPFAM" id="SSF52540">
    <property type="entry name" value="P-loop containing nucleoside triphosphate hydrolases"/>
    <property type="match status" value="1"/>
</dbReference>
<evidence type="ECO:0000259" key="6">
    <source>
        <dbReference type="PROSITE" id="PS50893"/>
    </source>
</evidence>
<accession>A0A4R2C5H0</accession>
<comment type="caution">
    <text evidence="7">The sequence shown here is derived from an EMBL/GenBank/DDBJ whole genome shotgun (WGS) entry which is preliminary data.</text>
</comment>
<dbReference type="Gene3D" id="3.40.50.300">
    <property type="entry name" value="P-loop containing nucleotide triphosphate hydrolases"/>
    <property type="match status" value="1"/>
</dbReference>
<dbReference type="InterPro" id="IPR017871">
    <property type="entry name" value="ABC_transporter-like_CS"/>
</dbReference>
<dbReference type="InterPro" id="IPR008995">
    <property type="entry name" value="Mo/tungstate-bd_C_term_dom"/>
</dbReference>
<evidence type="ECO:0000256" key="2">
    <source>
        <dbReference type="ARBA" id="ARBA00005417"/>
    </source>
</evidence>
<dbReference type="Pfam" id="PF00005">
    <property type="entry name" value="ABC_tran"/>
    <property type="match status" value="1"/>
</dbReference>
<dbReference type="Gene3D" id="2.40.50.100">
    <property type="match status" value="1"/>
</dbReference>
<dbReference type="RefSeq" id="WP_133036480.1">
    <property type="nucleotide sequence ID" value="NZ_BAABEI010000001.1"/>
</dbReference>
<keyword evidence="7" id="KW-0762">Sugar transport</keyword>
<feature type="domain" description="ABC transporter" evidence="6">
    <location>
        <begin position="4"/>
        <end position="235"/>
    </location>
</feature>
<evidence type="ECO:0000256" key="3">
    <source>
        <dbReference type="ARBA" id="ARBA00022448"/>
    </source>
</evidence>
<evidence type="ECO:0000313" key="7">
    <source>
        <dbReference type="EMBL" id="TCN35707.1"/>
    </source>
</evidence>
<dbReference type="Proteomes" id="UP000295351">
    <property type="component" value="Unassembled WGS sequence"/>
</dbReference>
<evidence type="ECO:0000256" key="4">
    <source>
        <dbReference type="ARBA" id="ARBA00022741"/>
    </source>
</evidence>
<protein>
    <submittedName>
        <fullName evidence="7">Multiple sugar transport system ATP-binding protein</fullName>
    </submittedName>
</protein>
<dbReference type="GO" id="GO:0005524">
    <property type="term" value="F:ATP binding"/>
    <property type="evidence" value="ECO:0007669"/>
    <property type="project" value="UniProtKB-KW"/>
</dbReference>
<dbReference type="InterPro" id="IPR013611">
    <property type="entry name" value="Transp-assoc_OB_typ2"/>
</dbReference>
<dbReference type="InterPro" id="IPR027417">
    <property type="entry name" value="P-loop_NTPase"/>
</dbReference>
<dbReference type="InterPro" id="IPR012340">
    <property type="entry name" value="NA-bd_OB-fold"/>
</dbReference>
<evidence type="ECO:0000256" key="1">
    <source>
        <dbReference type="ARBA" id="ARBA00004417"/>
    </source>
</evidence>
<gene>
    <name evidence="7" type="ORF">EV665_12629</name>
</gene>
<dbReference type="GO" id="GO:0016887">
    <property type="term" value="F:ATP hydrolysis activity"/>
    <property type="evidence" value="ECO:0007669"/>
    <property type="project" value="InterPro"/>
</dbReference>
<comment type="subcellular location">
    <subcellularLocation>
        <location evidence="1">Cell inner membrane</location>
        <topology evidence="1">Peripheral membrane protein</topology>
    </subcellularLocation>
</comment>
<dbReference type="PROSITE" id="PS00211">
    <property type="entry name" value="ABC_TRANSPORTER_1"/>
    <property type="match status" value="1"/>
</dbReference>
<organism evidence="7 8">
    <name type="scientific">Shinella granuli</name>
    <dbReference type="NCBI Taxonomy" id="323621"/>
    <lineage>
        <taxon>Bacteria</taxon>
        <taxon>Pseudomonadati</taxon>
        <taxon>Pseudomonadota</taxon>
        <taxon>Alphaproteobacteria</taxon>
        <taxon>Hyphomicrobiales</taxon>
        <taxon>Rhizobiaceae</taxon>
        <taxon>Shinella</taxon>
    </lineage>
</organism>
<keyword evidence="3" id="KW-0813">Transport</keyword>
<dbReference type="InterPro" id="IPR003439">
    <property type="entry name" value="ABC_transporter-like_ATP-bd"/>
</dbReference>